<dbReference type="InterPro" id="IPR051083">
    <property type="entry name" value="GrpII_Intron_Splice-Mob/Def"/>
</dbReference>
<dbReference type="KEGG" id="spc:Sputcn32_2611"/>
<reference evidence="11" key="1">
    <citation type="submission" date="2007-04" db="EMBL/GenBank/DDBJ databases">
        <title>Complete sequence of Shewanella putrefaciens CN-32.</title>
        <authorList>
            <consortium name="US DOE Joint Genome Institute"/>
            <person name="Copeland A."/>
            <person name="Lucas S."/>
            <person name="Lapidus A."/>
            <person name="Barry K."/>
            <person name="Detter J.C."/>
            <person name="Glavina del Rio T."/>
            <person name="Hammon N."/>
            <person name="Israni S."/>
            <person name="Dalin E."/>
            <person name="Tice H."/>
            <person name="Pitluck S."/>
            <person name="Chain P."/>
            <person name="Malfatti S."/>
            <person name="Shin M."/>
            <person name="Vergez L."/>
            <person name="Schmutz J."/>
            <person name="Larimer F."/>
            <person name="Land M."/>
            <person name="Hauser L."/>
            <person name="Kyrpides N."/>
            <person name="Mikhailova N."/>
            <person name="Romine M.F."/>
            <person name="Fredrickson J."/>
            <person name="Tiedje J."/>
            <person name="Richardson P."/>
        </authorList>
    </citation>
    <scope>NUCLEOTIDE SEQUENCE [LARGE SCALE GENOMIC DNA]</scope>
    <source>
        <strain evidence="11">CN-32</strain>
    </source>
</reference>
<dbReference type="GO" id="GO:0051607">
    <property type="term" value="P:defense response to virus"/>
    <property type="evidence" value="ECO:0007669"/>
    <property type="project" value="UniProtKB-KW"/>
</dbReference>
<keyword evidence="2" id="KW-0808">Transferase</keyword>
<evidence type="ECO:0000256" key="7">
    <source>
        <dbReference type="ARBA" id="ARBA00023118"/>
    </source>
</evidence>
<dbReference type="InterPro" id="IPR000123">
    <property type="entry name" value="Reverse_transcriptase_msDNA"/>
</dbReference>
<dbReference type="DNASU" id="5080664"/>
<keyword evidence="7" id="KW-0051">Antiviral defense</keyword>
<gene>
    <name evidence="11" type="ordered locus">Sputcn32_2611</name>
</gene>
<dbReference type="InterPro" id="IPR043502">
    <property type="entry name" value="DNA/RNA_pol_sf"/>
</dbReference>
<evidence type="ECO:0000256" key="8">
    <source>
        <dbReference type="ARBA" id="ARBA00034120"/>
    </source>
</evidence>
<evidence type="ECO:0000256" key="2">
    <source>
        <dbReference type="ARBA" id="ARBA00022679"/>
    </source>
</evidence>
<dbReference type="AlphaFoldDB" id="A4Y8P9"/>
<dbReference type="eggNOG" id="COG3344">
    <property type="taxonomic scope" value="Bacteria"/>
</dbReference>
<dbReference type="PRINTS" id="PR00866">
    <property type="entry name" value="RNADNAPOLMS"/>
</dbReference>
<name>A4Y8P9_SHEPC</name>
<keyword evidence="6 11" id="KW-0695">RNA-directed DNA polymerase</keyword>
<evidence type="ECO:0000256" key="1">
    <source>
        <dbReference type="ARBA" id="ARBA00012493"/>
    </source>
</evidence>
<sequence>MKKYSLTPAMLEVCKEYNFFSDVSGFMPLTSENIKEIKIGKKFAYSHQDNNKPTHQKLSKIIFENFLSNIPLNQSAIAYVKKKSYFDFIEPHRNNYFFLRIDLKDFFHSISEDLLKRTLSDYFSSESLSETIKQSNIDAIFTFLTVNLKSDSSNVKFLDKKILPIGFPLSPNLANIVFRKTDLLLEKLCDMHGVTYTRYADDMLFSSRGIMEKNLLFRKNNNYKKPYIHSDNFLSEIKYLVSIDGFFINHNKTIKSVNTLSLNGYTISGTNFPDIEGKIRLSNKKTKIIEKVIHEININPDDKVTFEKCFKKEFPKPKYEKNRDNFINNLCTIKINQKLLGYRSYLISIIKFNNKFNCISESSEDKYNTLLSKIENVIKKRIK</sequence>
<dbReference type="EMBL" id="CP000681">
    <property type="protein sequence ID" value="ABP76332.1"/>
    <property type="molecule type" value="Genomic_DNA"/>
</dbReference>
<evidence type="ECO:0000256" key="6">
    <source>
        <dbReference type="ARBA" id="ARBA00022918"/>
    </source>
</evidence>
<dbReference type="PROSITE" id="PS50878">
    <property type="entry name" value="RT_POL"/>
    <property type="match status" value="1"/>
</dbReference>
<evidence type="ECO:0000256" key="9">
    <source>
        <dbReference type="ARBA" id="ARBA00048173"/>
    </source>
</evidence>
<dbReference type="HOGENOM" id="CLU_028398_6_0_6"/>
<proteinExistence type="inferred from homology"/>
<dbReference type="InterPro" id="IPR000477">
    <property type="entry name" value="RT_dom"/>
</dbReference>
<evidence type="ECO:0000256" key="5">
    <source>
        <dbReference type="ARBA" id="ARBA00022842"/>
    </source>
</evidence>
<evidence type="ECO:0000256" key="4">
    <source>
        <dbReference type="ARBA" id="ARBA00022723"/>
    </source>
</evidence>
<protein>
    <recommendedName>
        <fullName evidence="1">RNA-directed DNA polymerase</fullName>
        <ecNumber evidence="1">2.7.7.49</ecNumber>
    </recommendedName>
</protein>
<dbReference type="PANTHER" id="PTHR34047">
    <property type="entry name" value="NUCLEAR INTRON MATURASE 1, MITOCHONDRIAL-RELATED"/>
    <property type="match status" value="1"/>
</dbReference>
<dbReference type="PANTHER" id="PTHR34047:SF7">
    <property type="entry name" value="RNA-DIRECTED DNA POLYMERASE"/>
    <property type="match status" value="1"/>
</dbReference>
<dbReference type="GO" id="GO:0003723">
    <property type="term" value="F:RNA binding"/>
    <property type="evidence" value="ECO:0007669"/>
    <property type="project" value="InterPro"/>
</dbReference>
<dbReference type="SUPFAM" id="SSF56672">
    <property type="entry name" value="DNA/RNA polymerases"/>
    <property type="match status" value="1"/>
</dbReference>
<keyword evidence="5" id="KW-0460">Magnesium</keyword>
<accession>A4Y8P9</accession>
<comment type="catalytic activity">
    <reaction evidence="9">
        <text>DNA(n) + a 2'-deoxyribonucleoside 5'-triphosphate = DNA(n+1) + diphosphate</text>
        <dbReference type="Rhea" id="RHEA:22508"/>
        <dbReference type="Rhea" id="RHEA-COMP:17339"/>
        <dbReference type="Rhea" id="RHEA-COMP:17340"/>
        <dbReference type="ChEBI" id="CHEBI:33019"/>
        <dbReference type="ChEBI" id="CHEBI:61560"/>
        <dbReference type="ChEBI" id="CHEBI:173112"/>
        <dbReference type="EC" id="2.7.7.49"/>
    </reaction>
</comment>
<comment type="similarity">
    <text evidence="8">Belongs to the bacterial reverse transcriptase family.</text>
</comment>
<keyword evidence="3" id="KW-0548">Nucleotidyltransferase</keyword>
<evidence type="ECO:0000256" key="3">
    <source>
        <dbReference type="ARBA" id="ARBA00022695"/>
    </source>
</evidence>
<dbReference type="CDD" id="cd03487">
    <property type="entry name" value="RT_Bac_retron_II"/>
    <property type="match status" value="1"/>
</dbReference>
<dbReference type="GO" id="GO:0003964">
    <property type="term" value="F:RNA-directed DNA polymerase activity"/>
    <property type="evidence" value="ECO:0007669"/>
    <property type="project" value="UniProtKB-KW"/>
</dbReference>
<dbReference type="GO" id="GO:0046872">
    <property type="term" value="F:metal ion binding"/>
    <property type="evidence" value="ECO:0007669"/>
    <property type="project" value="UniProtKB-KW"/>
</dbReference>
<dbReference type="EC" id="2.7.7.49" evidence="1"/>
<evidence type="ECO:0000259" key="10">
    <source>
        <dbReference type="PROSITE" id="PS50878"/>
    </source>
</evidence>
<dbReference type="SMR" id="A4Y8P9"/>
<organism evidence="11">
    <name type="scientific">Shewanella putrefaciens (strain CN-32 / ATCC BAA-453)</name>
    <dbReference type="NCBI Taxonomy" id="319224"/>
    <lineage>
        <taxon>Bacteria</taxon>
        <taxon>Pseudomonadati</taxon>
        <taxon>Pseudomonadota</taxon>
        <taxon>Gammaproteobacteria</taxon>
        <taxon>Alteromonadales</taxon>
        <taxon>Shewanellaceae</taxon>
        <taxon>Shewanella</taxon>
    </lineage>
</organism>
<keyword evidence="4" id="KW-0479">Metal-binding</keyword>
<dbReference type="Pfam" id="PF00078">
    <property type="entry name" value="RVT_1"/>
    <property type="match status" value="1"/>
</dbReference>
<feature type="domain" description="Reverse transcriptase" evidence="10">
    <location>
        <begin position="1"/>
        <end position="267"/>
    </location>
</feature>
<evidence type="ECO:0000313" key="11">
    <source>
        <dbReference type="EMBL" id="ABP76332.1"/>
    </source>
</evidence>
<dbReference type="STRING" id="319224.Sputcn32_2611"/>